<accession>C7RTI7</accession>
<sequence length="224" mass="23950">MKLVIVLLFVALIVAAIVWWRALLRQRADHIDRYPYAKFLDKRLAARRPELSAAQRTLVFEGLREYFQLCREAGNRLVAMPSQAVDDAWHEFILFTRQYQQFCERGLGRFLHHTPAEAMRAPTDAQDGIKRAWRLACKREGIDPRKPASLPRLFALDALLGIAGGFVYQLDCLAAAQAGAGTGFCAGHIGCGGGCSGSSGCSSGDSGGSSGDGCGGGGCGGGGD</sequence>
<dbReference type="eggNOG" id="COG4278">
    <property type="taxonomic scope" value="Bacteria"/>
</dbReference>
<dbReference type="PIRSF" id="PIRSF032817">
    <property type="entry name" value="UCP032817"/>
    <property type="match status" value="1"/>
</dbReference>
<dbReference type="STRING" id="522306.CAP2UW1_2840"/>
<dbReference type="OrthoDB" id="278697at2"/>
<evidence type="ECO:0000313" key="1">
    <source>
        <dbReference type="EMBL" id="ACV36120.1"/>
    </source>
</evidence>
<proteinExistence type="predicted"/>
<dbReference type="InterPro" id="IPR017008">
    <property type="entry name" value="UCP032817-like"/>
</dbReference>
<gene>
    <name evidence="1" type="ordered locus">CAP2UW1_2840</name>
</gene>
<dbReference type="EMBL" id="CP001715">
    <property type="protein sequence ID" value="ACV36120.1"/>
    <property type="molecule type" value="Genomic_DNA"/>
</dbReference>
<dbReference type="AlphaFoldDB" id="C7RTI7"/>
<reference evidence="1" key="2">
    <citation type="submission" date="2009-09" db="EMBL/GenBank/DDBJ databases">
        <title>Complete sequence of chromosome of Candidatus Accumulibacter phosphatis clade IIA str. UW-1.</title>
        <authorList>
            <consortium name="US DOE Joint Genome Institute"/>
            <person name="Martin H.G."/>
            <person name="Ivanova N."/>
            <person name="Kunin V."/>
            <person name="Warnecke F."/>
            <person name="Barry K."/>
            <person name="He S."/>
            <person name="Salamov A."/>
            <person name="Szeto E."/>
            <person name="Dalin E."/>
            <person name="Pangilinan J.L."/>
            <person name="Lapidus A."/>
            <person name="Lowry S."/>
            <person name="Kyrpides N.C."/>
            <person name="McMahon K.D."/>
            <person name="Hugenholtz P."/>
        </authorList>
    </citation>
    <scope>NUCLEOTIDE SEQUENCE [LARGE SCALE GENOMIC DNA]</scope>
    <source>
        <strain evidence="1">UW-1</strain>
    </source>
</reference>
<name>C7RTI7_ACCRE</name>
<organism evidence="1">
    <name type="scientific">Accumulibacter regalis</name>
    <dbReference type="NCBI Taxonomy" id="522306"/>
    <lineage>
        <taxon>Bacteria</taxon>
        <taxon>Pseudomonadati</taxon>
        <taxon>Pseudomonadota</taxon>
        <taxon>Betaproteobacteria</taxon>
        <taxon>Candidatus Accumulibacter</taxon>
    </lineage>
</organism>
<dbReference type="HOGENOM" id="CLU_087628_0_0_4"/>
<dbReference type="KEGG" id="app:CAP2UW1_2840"/>
<reference evidence="1" key="1">
    <citation type="submission" date="2009-08" db="EMBL/GenBank/DDBJ databases">
        <authorList>
            <consortium name="US DOE Joint Genome Institute"/>
            <person name="Lucas S."/>
            <person name="Copeland A."/>
            <person name="Lapidus A."/>
            <person name="Glavina del Rio T."/>
            <person name="Dalin E."/>
            <person name="Tice H."/>
            <person name="Bruce D."/>
            <person name="Barry K."/>
            <person name="Pitluck S."/>
            <person name="Lowry S."/>
            <person name="Larimer F."/>
            <person name="Land M."/>
            <person name="Hauser L."/>
            <person name="Kyrpides N."/>
            <person name="Ivanova N."/>
            <person name="McMahon K.D."/>
            <person name="Hugenholtz P."/>
        </authorList>
    </citation>
    <scope>NUCLEOTIDE SEQUENCE</scope>
    <source>
        <strain evidence="1">UW-1</strain>
    </source>
</reference>
<protein>
    <submittedName>
        <fullName evidence="1">Uncharacterized protein</fullName>
    </submittedName>
</protein>